<organism evidence="2 3">
    <name type="scientific">Photobacterium galatheae</name>
    <dbReference type="NCBI Taxonomy" id="1654360"/>
    <lineage>
        <taxon>Bacteria</taxon>
        <taxon>Pseudomonadati</taxon>
        <taxon>Pseudomonadota</taxon>
        <taxon>Gammaproteobacteria</taxon>
        <taxon>Vibrionales</taxon>
        <taxon>Vibrionaceae</taxon>
        <taxon>Photobacterium</taxon>
    </lineage>
</organism>
<evidence type="ECO:0000313" key="3">
    <source>
        <dbReference type="Proteomes" id="UP000027192"/>
    </source>
</evidence>
<reference evidence="2 3" key="1">
    <citation type="submission" date="2014-04" db="EMBL/GenBank/DDBJ databases">
        <title>Draft genome sequence of Photobacterium halotolerans S2753: a solonamide, ngercheumicin and holomycin producer.</title>
        <authorList>
            <person name="Machado H.R."/>
            <person name="Gram L."/>
        </authorList>
    </citation>
    <scope>NUCLEOTIDE SEQUENCE [LARGE SCALE GENOMIC DNA]</scope>
    <source>
        <strain evidence="2 3">S2753</strain>
    </source>
</reference>
<protein>
    <submittedName>
        <fullName evidence="2">Uncharacterized protein</fullName>
    </submittedName>
</protein>
<dbReference type="EMBL" id="JMIB01000020">
    <property type="protein sequence ID" value="KDM91680.1"/>
    <property type="molecule type" value="Genomic_DNA"/>
</dbReference>
<gene>
    <name evidence="2" type="ORF">EA58_10380</name>
</gene>
<comment type="caution">
    <text evidence="2">The sequence shown here is derived from an EMBL/GenBank/DDBJ whole genome shotgun (WGS) entry which is preliminary data.</text>
</comment>
<name>A0A066RMP9_9GAMM</name>
<accession>A0A066RMP9</accession>
<dbReference type="Proteomes" id="UP000027192">
    <property type="component" value="Unassembled WGS sequence"/>
</dbReference>
<feature type="region of interest" description="Disordered" evidence="1">
    <location>
        <begin position="1"/>
        <end position="60"/>
    </location>
</feature>
<proteinExistence type="predicted"/>
<keyword evidence="3" id="KW-1185">Reference proteome</keyword>
<sequence length="60" mass="6439">MTQKNRPEKDGKGCADSKSDGGVSSRVDSWGLGFPAKPGTGQQSHHNAMTTRKNHINTKT</sequence>
<dbReference type="RefSeq" id="WP_036751952.1">
    <property type="nucleotide sequence ID" value="NZ_JAGSGC010000025.1"/>
</dbReference>
<evidence type="ECO:0000313" key="2">
    <source>
        <dbReference type="EMBL" id="KDM91680.1"/>
    </source>
</evidence>
<evidence type="ECO:0000256" key="1">
    <source>
        <dbReference type="SAM" id="MobiDB-lite"/>
    </source>
</evidence>
<dbReference type="AlphaFoldDB" id="A0A066RMP9"/>
<feature type="compositionally biased region" description="Polar residues" evidence="1">
    <location>
        <begin position="40"/>
        <end position="51"/>
    </location>
</feature>
<feature type="compositionally biased region" description="Basic and acidic residues" evidence="1">
    <location>
        <begin position="1"/>
        <end position="19"/>
    </location>
</feature>